<evidence type="ECO:0000313" key="3">
    <source>
        <dbReference type="Proteomes" id="UP001303473"/>
    </source>
</evidence>
<organism evidence="2 3">
    <name type="scientific">Diplogelasinospora grovesii</name>
    <dbReference type="NCBI Taxonomy" id="303347"/>
    <lineage>
        <taxon>Eukaryota</taxon>
        <taxon>Fungi</taxon>
        <taxon>Dikarya</taxon>
        <taxon>Ascomycota</taxon>
        <taxon>Pezizomycotina</taxon>
        <taxon>Sordariomycetes</taxon>
        <taxon>Sordariomycetidae</taxon>
        <taxon>Sordariales</taxon>
        <taxon>Diplogelasinosporaceae</taxon>
        <taxon>Diplogelasinospora</taxon>
    </lineage>
</organism>
<protein>
    <submittedName>
        <fullName evidence="2">Uncharacterized protein</fullName>
    </submittedName>
</protein>
<reference evidence="3" key="1">
    <citation type="journal article" date="2023" name="Mol. Phylogenet. Evol.">
        <title>Genome-scale phylogeny and comparative genomics of the fungal order Sordariales.</title>
        <authorList>
            <person name="Hensen N."/>
            <person name="Bonometti L."/>
            <person name="Westerberg I."/>
            <person name="Brannstrom I.O."/>
            <person name="Guillou S."/>
            <person name="Cros-Aarteil S."/>
            <person name="Calhoun S."/>
            <person name="Haridas S."/>
            <person name="Kuo A."/>
            <person name="Mondo S."/>
            <person name="Pangilinan J."/>
            <person name="Riley R."/>
            <person name="LaButti K."/>
            <person name="Andreopoulos B."/>
            <person name="Lipzen A."/>
            <person name="Chen C."/>
            <person name="Yan M."/>
            <person name="Daum C."/>
            <person name="Ng V."/>
            <person name="Clum A."/>
            <person name="Steindorff A."/>
            <person name="Ohm R.A."/>
            <person name="Martin F."/>
            <person name="Silar P."/>
            <person name="Natvig D.O."/>
            <person name="Lalanne C."/>
            <person name="Gautier V."/>
            <person name="Ament-Velasquez S.L."/>
            <person name="Kruys A."/>
            <person name="Hutchinson M.I."/>
            <person name="Powell A.J."/>
            <person name="Barry K."/>
            <person name="Miller A.N."/>
            <person name="Grigoriev I.V."/>
            <person name="Debuchy R."/>
            <person name="Gladieux P."/>
            <person name="Hiltunen Thoren M."/>
            <person name="Johannesson H."/>
        </authorList>
    </citation>
    <scope>NUCLEOTIDE SEQUENCE [LARGE SCALE GENOMIC DNA]</scope>
    <source>
        <strain evidence="3">CBS 340.73</strain>
    </source>
</reference>
<dbReference type="AlphaFoldDB" id="A0AAN6MZR5"/>
<keyword evidence="1" id="KW-0472">Membrane</keyword>
<keyword evidence="1" id="KW-0812">Transmembrane</keyword>
<evidence type="ECO:0000256" key="1">
    <source>
        <dbReference type="SAM" id="Phobius"/>
    </source>
</evidence>
<gene>
    <name evidence="2" type="ORF">QBC46DRAFT_419077</name>
</gene>
<evidence type="ECO:0000313" key="2">
    <source>
        <dbReference type="EMBL" id="KAK3936520.1"/>
    </source>
</evidence>
<dbReference type="EMBL" id="MU853881">
    <property type="protein sequence ID" value="KAK3936520.1"/>
    <property type="molecule type" value="Genomic_DNA"/>
</dbReference>
<keyword evidence="3" id="KW-1185">Reference proteome</keyword>
<comment type="caution">
    <text evidence="2">The sequence shown here is derived from an EMBL/GenBank/DDBJ whole genome shotgun (WGS) entry which is preliminary data.</text>
</comment>
<dbReference type="Proteomes" id="UP001303473">
    <property type="component" value="Unassembled WGS sequence"/>
</dbReference>
<sequence>MIIQCIARAAHGLPLALLEVHTMVHVVCAGFLYALWLKKPLDVHEPVLVDPADWMDFLAVLILKNSGLRSTGLQSTFERLVLYPNNDSSRTTPVLAQQVYRNPKSGSSEVDEVVVSPPRTLISPVPWRRRSGGPRAGPYYFSWFVSYMLARTYQIVESFVSLRSVPIGVFWTPSWIQMLPHI</sequence>
<proteinExistence type="predicted"/>
<keyword evidence="1" id="KW-1133">Transmembrane helix</keyword>
<dbReference type="PANTHER" id="PTHR35043:SF7">
    <property type="entry name" value="TRANSCRIPTION FACTOR DOMAIN-CONTAINING PROTEIN"/>
    <property type="match status" value="1"/>
</dbReference>
<dbReference type="PANTHER" id="PTHR35043">
    <property type="entry name" value="TRANSCRIPTION FACTOR DOMAIN-CONTAINING PROTEIN"/>
    <property type="match status" value="1"/>
</dbReference>
<name>A0AAN6MZR5_9PEZI</name>
<accession>A0AAN6MZR5</accession>
<feature type="transmembrane region" description="Helical" evidence="1">
    <location>
        <begin position="12"/>
        <end position="36"/>
    </location>
</feature>